<organism evidence="3 4">
    <name type="scientific">Arenibacterium halophilum</name>
    <dbReference type="NCBI Taxonomy" id="2583821"/>
    <lineage>
        <taxon>Bacteria</taxon>
        <taxon>Pseudomonadati</taxon>
        <taxon>Pseudomonadota</taxon>
        <taxon>Alphaproteobacteria</taxon>
        <taxon>Rhodobacterales</taxon>
        <taxon>Paracoccaceae</taxon>
        <taxon>Arenibacterium</taxon>
    </lineage>
</organism>
<feature type="compositionally biased region" description="Basic and acidic residues" evidence="1">
    <location>
        <begin position="159"/>
        <end position="175"/>
    </location>
</feature>
<evidence type="ECO:0000313" key="4">
    <source>
        <dbReference type="Proteomes" id="UP001191082"/>
    </source>
</evidence>
<feature type="compositionally biased region" description="Pro residues" evidence="1">
    <location>
        <begin position="135"/>
        <end position="158"/>
    </location>
</feature>
<name>A0ABY2XA18_9RHOB</name>
<proteinExistence type="predicted"/>
<keyword evidence="2" id="KW-0812">Transmembrane</keyword>
<accession>A0ABY2XA18</accession>
<keyword evidence="2" id="KW-0472">Membrane</keyword>
<feature type="transmembrane region" description="Helical" evidence="2">
    <location>
        <begin position="183"/>
        <end position="203"/>
    </location>
</feature>
<feature type="region of interest" description="Disordered" evidence="1">
    <location>
        <begin position="130"/>
        <end position="178"/>
    </location>
</feature>
<keyword evidence="4" id="KW-1185">Reference proteome</keyword>
<evidence type="ECO:0000256" key="2">
    <source>
        <dbReference type="SAM" id="Phobius"/>
    </source>
</evidence>
<comment type="caution">
    <text evidence="3">The sequence shown here is derived from an EMBL/GenBank/DDBJ whole genome shotgun (WGS) entry which is preliminary data.</text>
</comment>
<dbReference type="Proteomes" id="UP001191082">
    <property type="component" value="Unassembled WGS sequence"/>
</dbReference>
<gene>
    <name evidence="3" type="ORF">FGK64_07995</name>
</gene>
<evidence type="ECO:0000313" key="3">
    <source>
        <dbReference type="EMBL" id="TMV12739.1"/>
    </source>
</evidence>
<protein>
    <submittedName>
        <fullName evidence="3">Uncharacterized protein</fullName>
    </submittedName>
</protein>
<dbReference type="RefSeq" id="WP_138863293.1">
    <property type="nucleotide sequence ID" value="NZ_VCPC01000002.1"/>
</dbReference>
<evidence type="ECO:0000256" key="1">
    <source>
        <dbReference type="SAM" id="MobiDB-lite"/>
    </source>
</evidence>
<dbReference type="EMBL" id="VCPC01000002">
    <property type="protein sequence ID" value="TMV12739.1"/>
    <property type="molecule type" value="Genomic_DNA"/>
</dbReference>
<sequence>MTVQVHPDPQEPAGGYAFFELPEGTLAEDQVTLTVFDAFGERWLGLDAAPGAPVPVGEPHWQADPHAFGPYTVYRHESADWVRVGPEIVNQVGEYMSLRLGIAGGDYAVIWPDDVPPRAGAAVLGGIRPLRKPAPEPAPAPLQAPEPAPEPEPGPVPEPPKKPEPRKPLRAEPKSGTKPRRRLWPWLLLLLALPAAVAAWWFWPTPTYEPVAEAVPAAEPVAQPVTDPGNQCGLAPLLSIPGSFSAVAPQLRACGDQVTPDIALTVVETHVARDDPDALLLMATLYDGTEQDTDVEERIGLTFSADDTRAAEYYARAADAGLARASGRLQATCARLEQDTSTLARGALDDYCN</sequence>
<keyword evidence="2" id="KW-1133">Transmembrane helix</keyword>
<reference evidence="3 4" key="1">
    <citation type="submission" date="2019-05" db="EMBL/GenBank/DDBJ databases">
        <title>Marivita sp. nov. isolated from sea sediment.</title>
        <authorList>
            <person name="Kim W."/>
        </authorList>
    </citation>
    <scope>NUCLEOTIDE SEQUENCE [LARGE SCALE GENOMIC DNA]</scope>
    <source>
        <strain evidence="3 4">CAU 1492</strain>
    </source>
</reference>